<evidence type="ECO:0000313" key="2">
    <source>
        <dbReference type="Proteomes" id="UP001196413"/>
    </source>
</evidence>
<name>A0AAD5M1E8_PARTN</name>
<protein>
    <submittedName>
        <fullName evidence="1">Uncharacterized protein</fullName>
    </submittedName>
</protein>
<comment type="caution">
    <text evidence="1">The sequence shown here is derived from an EMBL/GenBank/DDBJ whole genome shotgun (WGS) entry which is preliminary data.</text>
</comment>
<organism evidence="1 2">
    <name type="scientific">Parelaphostrongylus tenuis</name>
    <name type="common">Meningeal worm</name>
    <dbReference type="NCBI Taxonomy" id="148309"/>
    <lineage>
        <taxon>Eukaryota</taxon>
        <taxon>Metazoa</taxon>
        <taxon>Ecdysozoa</taxon>
        <taxon>Nematoda</taxon>
        <taxon>Chromadorea</taxon>
        <taxon>Rhabditida</taxon>
        <taxon>Rhabditina</taxon>
        <taxon>Rhabditomorpha</taxon>
        <taxon>Strongyloidea</taxon>
        <taxon>Metastrongylidae</taxon>
        <taxon>Parelaphostrongylus</taxon>
    </lineage>
</organism>
<accession>A0AAD5M1E8</accession>
<gene>
    <name evidence="1" type="ORF">KIN20_006220</name>
</gene>
<proteinExistence type="predicted"/>
<dbReference type="Proteomes" id="UP001196413">
    <property type="component" value="Unassembled WGS sequence"/>
</dbReference>
<dbReference type="AlphaFoldDB" id="A0AAD5M1E8"/>
<dbReference type="EMBL" id="JAHQIW010000863">
    <property type="protein sequence ID" value="KAJ1350432.1"/>
    <property type="molecule type" value="Genomic_DNA"/>
</dbReference>
<evidence type="ECO:0000313" key="1">
    <source>
        <dbReference type="EMBL" id="KAJ1350432.1"/>
    </source>
</evidence>
<sequence length="166" mass="19184">MQAHELEPTDLDVVLILCAATGDLVDDNCAEDKIKYCFEFLKYLSTARTLEARSYEFHHMRGRFAYQIAILGPEEKEVANTPQNLPNTRLHDAITDLLSVSLTKLLNEKLELLSREYISRYYIMKIHTDSEDLTIAIDPECVVERKYLEEATQIIKGENHVNYLDM</sequence>
<keyword evidence="2" id="KW-1185">Reference proteome</keyword>
<reference evidence="1" key="1">
    <citation type="submission" date="2021-06" db="EMBL/GenBank/DDBJ databases">
        <title>Parelaphostrongylus tenuis whole genome reference sequence.</title>
        <authorList>
            <person name="Garwood T.J."/>
            <person name="Larsen P.A."/>
            <person name="Fountain-Jones N.M."/>
            <person name="Garbe J.R."/>
            <person name="Macchietto M.G."/>
            <person name="Kania S.A."/>
            <person name="Gerhold R.W."/>
            <person name="Richards J.E."/>
            <person name="Wolf T.M."/>
        </authorList>
    </citation>
    <scope>NUCLEOTIDE SEQUENCE</scope>
    <source>
        <strain evidence="1">MNPRO001-30</strain>
        <tissue evidence="1">Meninges</tissue>
    </source>
</reference>